<sequence>MNKRKMKEINQVIISVDETGKRIVVIPKIIFKGKRSIDWREVEKYLLKYVGEIVQITDSEDIIYIGKDFPDEYTGSEYSAKLRGGPIAKVKANLSQGIPELIEIAENKRWQENYKQKNKKKAKYGWYRYTTRFAMPVINNDGVIEHFNIFNATLIIRRAANDKMYLYDVQNIKKETSTPLWTNCQMV</sequence>
<evidence type="ECO:0000313" key="2">
    <source>
        <dbReference type="Proteomes" id="UP000005384"/>
    </source>
</evidence>
<gene>
    <name evidence="1" type="ORF">HMPREF9473_04778</name>
</gene>
<dbReference type="EMBL" id="ADLN01000120">
    <property type="protein sequence ID" value="EHI57669.1"/>
    <property type="molecule type" value="Genomic_DNA"/>
</dbReference>
<comment type="caution">
    <text evidence="1">The sequence shown here is derived from an EMBL/GenBank/DDBJ whole genome shotgun (WGS) entry which is preliminary data.</text>
</comment>
<organism evidence="1 2">
    <name type="scientific">Hungatella hathewayi WAL-18680</name>
    <dbReference type="NCBI Taxonomy" id="742737"/>
    <lineage>
        <taxon>Bacteria</taxon>
        <taxon>Bacillati</taxon>
        <taxon>Bacillota</taxon>
        <taxon>Clostridia</taxon>
        <taxon>Lachnospirales</taxon>
        <taxon>Lachnospiraceae</taxon>
        <taxon>Hungatella</taxon>
    </lineage>
</organism>
<name>G5IMQ0_9FIRM</name>
<keyword evidence="2" id="KW-1185">Reference proteome</keyword>
<dbReference type="HOGENOM" id="CLU_098963_0_0_9"/>
<proteinExistence type="predicted"/>
<evidence type="ECO:0000313" key="1">
    <source>
        <dbReference type="EMBL" id="EHI57669.1"/>
    </source>
</evidence>
<accession>G5IMQ0</accession>
<reference evidence="1 2" key="1">
    <citation type="submission" date="2011-08" db="EMBL/GenBank/DDBJ databases">
        <title>The Genome Sequence of Clostridium hathewayi WAL-18680.</title>
        <authorList>
            <consortium name="The Broad Institute Genome Sequencing Platform"/>
            <person name="Earl A."/>
            <person name="Ward D."/>
            <person name="Feldgarden M."/>
            <person name="Gevers D."/>
            <person name="Finegold S.M."/>
            <person name="Summanen P.H."/>
            <person name="Molitoris D.R."/>
            <person name="Song M."/>
            <person name="Daigneault M."/>
            <person name="Allen-Vercoe E."/>
            <person name="Young S.K."/>
            <person name="Zeng Q."/>
            <person name="Gargeya S."/>
            <person name="Fitzgerald M."/>
            <person name="Haas B."/>
            <person name="Abouelleil A."/>
            <person name="Alvarado L."/>
            <person name="Arachchi H.M."/>
            <person name="Berlin A."/>
            <person name="Brown A."/>
            <person name="Chapman S.B."/>
            <person name="Chen Z."/>
            <person name="Dunbar C."/>
            <person name="Freedman E."/>
            <person name="Gearin G."/>
            <person name="Gellesch M."/>
            <person name="Goldberg J."/>
            <person name="Griggs A."/>
            <person name="Gujja S."/>
            <person name="Heiman D."/>
            <person name="Howarth C."/>
            <person name="Larson L."/>
            <person name="Lui A."/>
            <person name="MacDonald P.J.P."/>
            <person name="Montmayeur A."/>
            <person name="Murphy C."/>
            <person name="Neiman D."/>
            <person name="Pearson M."/>
            <person name="Priest M."/>
            <person name="Roberts A."/>
            <person name="Saif S."/>
            <person name="Shea T."/>
            <person name="Shenoy N."/>
            <person name="Sisk P."/>
            <person name="Stolte C."/>
            <person name="Sykes S."/>
            <person name="Wortman J."/>
            <person name="Nusbaum C."/>
            <person name="Birren B."/>
        </authorList>
    </citation>
    <scope>NUCLEOTIDE SEQUENCE [LARGE SCALE GENOMIC DNA]</scope>
    <source>
        <strain evidence="1 2">WAL-18680</strain>
    </source>
</reference>
<protein>
    <submittedName>
        <fullName evidence="1">Uncharacterized protein</fullName>
    </submittedName>
</protein>
<dbReference type="AlphaFoldDB" id="G5IMQ0"/>
<dbReference type="Proteomes" id="UP000005384">
    <property type="component" value="Unassembled WGS sequence"/>
</dbReference>
<dbReference type="RefSeq" id="WP_006782766.1">
    <property type="nucleotide sequence ID" value="NZ_CP040506.1"/>
</dbReference>
<dbReference type="PATRIC" id="fig|742737.3.peg.4765"/>